<feature type="signal peptide" evidence="1">
    <location>
        <begin position="1"/>
        <end position="27"/>
    </location>
</feature>
<reference evidence="2" key="1">
    <citation type="submission" date="2021-02" db="EMBL/GenBank/DDBJ databases">
        <title>Natronogracilivirga saccharolytica gen. nov. sp. nov. a new anaerobic, haloalkiliphilic carbohydrate-fermenting bacterium from soda lake and proposing of Cyclonatronumiaceae fam. nov. in the phylum Balneolaeota.</title>
        <authorList>
            <person name="Zhilina T.N."/>
            <person name="Sorokin D.Y."/>
            <person name="Zavarzina D.G."/>
            <person name="Toshchakov S.V."/>
            <person name="Kublanov I.V."/>
        </authorList>
    </citation>
    <scope>NUCLEOTIDE SEQUENCE</scope>
    <source>
        <strain evidence="2">Z-1702</strain>
    </source>
</reference>
<dbReference type="Pfam" id="PF07313">
    <property type="entry name" value="AmiA-like"/>
    <property type="match status" value="1"/>
</dbReference>
<dbReference type="Gene3D" id="1.10.3670.10">
    <property type="entry name" value="Putative xylanase like domain"/>
    <property type="match status" value="1"/>
</dbReference>
<keyword evidence="3" id="KW-1185">Reference proteome</keyword>
<keyword evidence="1" id="KW-0732">Signal</keyword>
<dbReference type="SUPFAM" id="SSF54001">
    <property type="entry name" value="Cysteine proteinases"/>
    <property type="match status" value="1"/>
</dbReference>
<protein>
    <submittedName>
        <fullName evidence="2">DUF1460 domain-containing protein</fullName>
    </submittedName>
</protein>
<organism evidence="2 3">
    <name type="scientific">Natronogracilivirga saccharolytica</name>
    <dbReference type="NCBI Taxonomy" id="2812953"/>
    <lineage>
        <taxon>Bacteria</taxon>
        <taxon>Pseudomonadati</taxon>
        <taxon>Balneolota</taxon>
        <taxon>Balneolia</taxon>
        <taxon>Balneolales</taxon>
        <taxon>Cyclonatronaceae</taxon>
        <taxon>Natronogracilivirga</taxon>
    </lineage>
</organism>
<dbReference type="Gene3D" id="2.30.260.10">
    <property type="entry name" value="putative xylanase like domain"/>
    <property type="match status" value="1"/>
</dbReference>
<sequence>MKNSAIAISLWLVMFMTPVISPVPVTAVNTHGPGNDTVADTIETWLDEGFAYWNQVEDVPALIRFYAERQLGIDYEGGLLDAPEHEELVVTLDGSDCVIYVEMSLAMTMTTLQLQKSYDAFRENLTFIRYRDGEIDGYPSRLHYFSDWLLTNEEKGLVSVKFQEEDLPVIEPPDFMSQNREDYRHIADDDSLYREISRMEKALADYSLRYIPEDEIPGYEDRFETGDVLAFVTTIDGLDITHTGLVRMDGDRAGFYHASMTGAVIEDPNTIYEYTKGRDNVKGIVIARLRSPQM</sequence>
<comment type="caution">
    <text evidence="2">The sequence shown here is derived from an EMBL/GenBank/DDBJ whole genome shotgun (WGS) entry which is preliminary data.</text>
</comment>
<evidence type="ECO:0000256" key="1">
    <source>
        <dbReference type="SAM" id="SignalP"/>
    </source>
</evidence>
<feature type="chain" id="PRO_5035196424" evidence="1">
    <location>
        <begin position="28"/>
        <end position="294"/>
    </location>
</feature>
<accession>A0A8J7RL14</accession>
<dbReference type="AlphaFoldDB" id="A0A8J7RL14"/>
<dbReference type="InterPro" id="IPR038765">
    <property type="entry name" value="Papain-like_cys_pep_sf"/>
</dbReference>
<name>A0A8J7RL14_9BACT</name>
<dbReference type="InterPro" id="IPR010846">
    <property type="entry name" value="AmiA-like"/>
</dbReference>
<proteinExistence type="predicted"/>
<dbReference type="EMBL" id="JAFIDN010000009">
    <property type="protein sequence ID" value="MBP3193252.1"/>
    <property type="molecule type" value="Genomic_DNA"/>
</dbReference>
<gene>
    <name evidence="2" type="ORF">NATSA_11295</name>
</gene>
<dbReference type="RefSeq" id="WP_210512710.1">
    <property type="nucleotide sequence ID" value="NZ_JAFIDN010000009.1"/>
</dbReference>
<evidence type="ECO:0000313" key="3">
    <source>
        <dbReference type="Proteomes" id="UP000673975"/>
    </source>
</evidence>
<evidence type="ECO:0000313" key="2">
    <source>
        <dbReference type="EMBL" id="MBP3193252.1"/>
    </source>
</evidence>
<dbReference type="Proteomes" id="UP000673975">
    <property type="component" value="Unassembled WGS sequence"/>
</dbReference>